<dbReference type="InterPro" id="IPR000905">
    <property type="entry name" value="Gcp-like_dom"/>
</dbReference>
<dbReference type="PANTHER" id="PTHR11735">
    <property type="entry name" value="TRNA N6-ADENOSINE THREONYLCARBAMOYLTRANSFERASE"/>
    <property type="match status" value="1"/>
</dbReference>
<dbReference type="InterPro" id="IPR043129">
    <property type="entry name" value="ATPase_NBD"/>
</dbReference>
<dbReference type="NCBIfam" id="TIGR03725">
    <property type="entry name" value="T6A_YeaZ"/>
    <property type="match status" value="1"/>
</dbReference>
<proteinExistence type="predicted"/>
<sequence length="237" mass="26168">MALLLHIETSTAVCSVALGKDGELLALKETKDGMKHATHLTVFIQDILKENNFTPNDLDGVAISMGPGSYTGLRIGVSTAKGICYGANLPLLAINTLQAMTQPLLGDKKILAQLSKPEEAYYCPMIDARRMEVYTALYNNKNEITRAISADIIDEKSFSEELSKREIVFFGDGSSKCKDVIKSKNGIFLAEVTPSAIGMIEMAETKFQNKEFEDVAYFEPFYLKDFVATTPKKNIFN</sequence>
<gene>
    <name evidence="2" type="ORF">BZG02_12150</name>
</gene>
<dbReference type="AlphaFoldDB" id="A0A2N3HWP7"/>
<dbReference type="PANTHER" id="PTHR11735:SF11">
    <property type="entry name" value="TRNA THREONYLCARBAMOYLADENOSINE BIOSYNTHESIS PROTEIN TSAB"/>
    <property type="match status" value="1"/>
</dbReference>
<dbReference type="Proteomes" id="UP000233535">
    <property type="component" value="Unassembled WGS sequence"/>
</dbReference>
<dbReference type="CDD" id="cd24032">
    <property type="entry name" value="ASKHA_NBD_TsaB"/>
    <property type="match status" value="1"/>
</dbReference>
<keyword evidence="2" id="KW-0808">Transferase</keyword>
<dbReference type="EMBL" id="MVDD01000008">
    <property type="protein sequence ID" value="PKQ62474.1"/>
    <property type="molecule type" value="Genomic_DNA"/>
</dbReference>
<evidence type="ECO:0000313" key="2">
    <source>
        <dbReference type="EMBL" id="PKQ62474.1"/>
    </source>
</evidence>
<dbReference type="Gene3D" id="3.30.420.40">
    <property type="match status" value="2"/>
</dbReference>
<dbReference type="InterPro" id="IPR022496">
    <property type="entry name" value="T6A_TsaB"/>
</dbReference>
<dbReference type="GO" id="GO:0002949">
    <property type="term" value="P:tRNA threonylcarbamoyladenosine modification"/>
    <property type="evidence" value="ECO:0007669"/>
    <property type="project" value="InterPro"/>
</dbReference>
<comment type="caution">
    <text evidence="2">The sequence shown here is derived from an EMBL/GenBank/DDBJ whole genome shotgun (WGS) entry which is preliminary data.</text>
</comment>
<dbReference type="RefSeq" id="WP_101261718.1">
    <property type="nucleotide sequence ID" value="NZ_MVDD01000008.1"/>
</dbReference>
<dbReference type="GO" id="GO:0016740">
    <property type="term" value="F:transferase activity"/>
    <property type="evidence" value="ECO:0007669"/>
    <property type="project" value="UniProtKB-KW"/>
</dbReference>
<organism evidence="2 3">
    <name type="scientific">Labilibaculum filiforme</name>
    <dbReference type="NCBI Taxonomy" id="1940526"/>
    <lineage>
        <taxon>Bacteria</taxon>
        <taxon>Pseudomonadati</taxon>
        <taxon>Bacteroidota</taxon>
        <taxon>Bacteroidia</taxon>
        <taxon>Marinilabiliales</taxon>
        <taxon>Marinifilaceae</taxon>
        <taxon>Labilibaculum</taxon>
    </lineage>
</organism>
<protein>
    <submittedName>
        <fullName evidence="2">tRNA (Adenosine(37)-N6)-threonylcarbamoyltransferase complex dimerization subunit type 1 TsaB</fullName>
    </submittedName>
</protein>
<name>A0A2N3HWP7_9BACT</name>
<dbReference type="Pfam" id="PF00814">
    <property type="entry name" value="TsaD"/>
    <property type="match status" value="1"/>
</dbReference>
<reference evidence="2 3" key="1">
    <citation type="journal article" date="2017" name="Front. Microbiol.">
        <title>Labilibaculum manganireducens gen. nov., sp. nov. and Labilibaculum filiforme sp. nov., Novel Bacteroidetes Isolated from Subsurface Sediments of the Baltic Sea.</title>
        <authorList>
            <person name="Vandieken V."/>
            <person name="Marshall I.P."/>
            <person name="Niemann H."/>
            <person name="Engelen B."/>
            <person name="Cypionka H."/>
        </authorList>
    </citation>
    <scope>NUCLEOTIDE SEQUENCE [LARGE SCALE GENOMIC DNA]</scope>
    <source>
        <strain evidence="2 3">59.16B</strain>
    </source>
</reference>
<dbReference type="OrthoDB" id="9784166at2"/>
<dbReference type="GO" id="GO:0005829">
    <property type="term" value="C:cytosol"/>
    <property type="evidence" value="ECO:0007669"/>
    <property type="project" value="TreeGrafter"/>
</dbReference>
<keyword evidence="3" id="KW-1185">Reference proteome</keyword>
<dbReference type="SUPFAM" id="SSF53067">
    <property type="entry name" value="Actin-like ATPase domain"/>
    <property type="match status" value="2"/>
</dbReference>
<evidence type="ECO:0000259" key="1">
    <source>
        <dbReference type="Pfam" id="PF00814"/>
    </source>
</evidence>
<feature type="domain" description="Gcp-like" evidence="1">
    <location>
        <begin position="35"/>
        <end position="155"/>
    </location>
</feature>
<accession>A0A2N3HWP7</accession>
<evidence type="ECO:0000313" key="3">
    <source>
        <dbReference type="Proteomes" id="UP000233535"/>
    </source>
</evidence>